<protein>
    <submittedName>
        <fullName evidence="1">Uncharacterized protein</fullName>
    </submittedName>
</protein>
<keyword evidence="2" id="KW-1185">Reference proteome</keyword>
<organism evidence="1 2">
    <name type="scientific">Hymenoscyphus fraxineus</name>
    <dbReference type="NCBI Taxonomy" id="746836"/>
    <lineage>
        <taxon>Eukaryota</taxon>
        <taxon>Fungi</taxon>
        <taxon>Dikarya</taxon>
        <taxon>Ascomycota</taxon>
        <taxon>Pezizomycotina</taxon>
        <taxon>Leotiomycetes</taxon>
        <taxon>Helotiales</taxon>
        <taxon>Helotiaceae</taxon>
        <taxon>Hymenoscyphus</taxon>
    </lineage>
</organism>
<gene>
    <name evidence="1" type="ORF">HYFRA_00003385</name>
</gene>
<evidence type="ECO:0000313" key="1">
    <source>
        <dbReference type="EMBL" id="CAG8953185.1"/>
    </source>
</evidence>
<comment type="caution">
    <text evidence="1">The sequence shown here is derived from an EMBL/GenBank/DDBJ whole genome shotgun (WGS) entry which is preliminary data.</text>
</comment>
<proteinExistence type="predicted"/>
<accession>A0A9N9KS81</accession>
<reference evidence="1" key="1">
    <citation type="submission" date="2021-07" db="EMBL/GenBank/DDBJ databases">
        <authorList>
            <person name="Durling M."/>
        </authorList>
    </citation>
    <scope>NUCLEOTIDE SEQUENCE</scope>
</reference>
<dbReference type="Proteomes" id="UP000696280">
    <property type="component" value="Unassembled WGS sequence"/>
</dbReference>
<sequence length="80" mass="8584">MKPLAAGQASCNAIDFRSPSTRELYGIKTHHPSSMRPVIAPTSSLTEHSAKSTISIHAVAAINAWHGIASFLLPRARFDS</sequence>
<dbReference type="EMBL" id="CAJVRL010000049">
    <property type="protein sequence ID" value="CAG8953185.1"/>
    <property type="molecule type" value="Genomic_DNA"/>
</dbReference>
<evidence type="ECO:0000313" key="2">
    <source>
        <dbReference type="Proteomes" id="UP000696280"/>
    </source>
</evidence>
<name>A0A9N9KS81_9HELO</name>
<dbReference type="AlphaFoldDB" id="A0A9N9KS81"/>